<dbReference type="PROSITE" id="PS50110">
    <property type="entry name" value="RESPONSE_REGULATORY"/>
    <property type="match status" value="1"/>
</dbReference>
<dbReference type="InterPro" id="IPR011006">
    <property type="entry name" value="CheY-like_superfamily"/>
</dbReference>
<organism evidence="5 6">
    <name type="scientific">Psychrosphaera saromensis</name>
    <dbReference type="NCBI Taxonomy" id="716813"/>
    <lineage>
        <taxon>Bacteria</taxon>
        <taxon>Pseudomonadati</taxon>
        <taxon>Pseudomonadota</taxon>
        <taxon>Gammaproteobacteria</taxon>
        <taxon>Alteromonadales</taxon>
        <taxon>Pseudoalteromonadaceae</taxon>
        <taxon>Psychrosphaera</taxon>
    </lineage>
</organism>
<comment type="caution">
    <text evidence="5">The sequence shown here is derived from an EMBL/GenBank/DDBJ whole genome shotgun (WGS) entry which is preliminary data.</text>
</comment>
<dbReference type="AlphaFoldDB" id="A0A2S7UY90"/>
<evidence type="ECO:0000256" key="2">
    <source>
        <dbReference type="PROSITE-ProRule" id="PRU00169"/>
    </source>
</evidence>
<dbReference type="Proteomes" id="UP000239007">
    <property type="component" value="Unassembled WGS sequence"/>
</dbReference>
<keyword evidence="2" id="KW-0597">Phosphoprotein</keyword>
<dbReference type="PANTHER" id="PTHR37299">
    <property type="entry name" value="TRANSCRIPTIONAL REGULATOR-RELATED"/>
    <property type="match status" value="1"/>
</dbReference>
<feature type="modified residue" description="4-aspartylphosphate" evidence="2">
    <location>
        <position position="62"/>
    </location>
</feature>
<evidence type="ECO:0000256" key="1">
    <source>
        <dbReference type="ARBA" id="ARBA00023012"/>
    </source>
</evidence>
<accession>A0A2S7UY90</accession>
<dbReference type="FunFam" id="3.40.50.2300:FF:000051">
    <property type="entry name" value="Two-component response regulator yehT"/>
    <property type="match status" value="1"/>
</dbReference>
<evidence type="ECO:0000313" key="5">
    <source>
        <dbReference type="EMBL" id="PQJ54675.1"/>
    </source>
</evidence>
<dbReference type="SUPFAM" id="SSF52172">
    <property type="entry name" value="CheY-like"/>
    <property type="match status" value="1"/>
</dbReference>
<evidence type="ECO:0000313" key="6">
    <source>
        <dbReference type="Proteomes" id="UP000239007"/>
    </source>
</evidence>
<evidence type="ECO:0000259" key="4">
    <source>
        <dbReference type="PROSITE" id="PS50930"/>
    </source>
</evidence>
<keyword evidence="1" id="KW-0902">Two-component regulatory system</keyword>
<keyword evidence="6" id="KW-1185">Reference proteome</keyword>
<dbReference type="InterPro" id="IPR001789">
    <property type="entry name" value="Sig_transdc_resp-reg_receiver"/>
</dbReference>
<gene>
    <name evidence="5" type="ORF">BTO11_14140</name>
</gene>
<dbReference type="SMART" id="SM00448">
    <property type="entry name" value="REC"/>
    <property type="match status" value="1"/>
</dbReference>
<dbReference type="GO" id="GO:0003677">
    <property type="term" value="F:DNA binding"/>
    <property type="evidence" value="ECO:0007669"/>
    <property type="project" value="UniProtKB-KW"/>
</dbReference>
<feature type="domain" description="HTH LytTR-type" evidence="4">
    <location>
        <begin position="177"/>
        <end position="281"/>
    </location>
</feature>
<dbReference type="OrthoDB" id="236568at2"/>
<dbReference type="RefSeq" id="WP_105053195.1">
    <property type="nucleotide sequence ID" value="NZ_BMYG01000001.1"/>
</dbReference>
<evidence type="ECO:0000259" key="3">
    <source>
        <dbReference type="PROSITE" id="PS50110"/>
    </source>
</evidence>
<dbReference type="InterPro" id="IPR007492">
    <property type="entry name" value="LytTR_DNA-bd_dom"/>
</dbReference>
<dbReference type="CDD" id="cd17532">
    <property type="entry name" value="REC_LytTR_AlgR-like"/>
    <property type="match status" value="1"/>
</dbReference>
<dbReference type="GO" id="GO:0000156">
    <property type="term" value="F:phosphorelay response regulator activity"/>
    <property type="evidence" value="ECO:0007669"/>
    <property type="project" value="InterPro"/>
</dbReference>
<dbReference type="PROSITE" id="PS50930">
    <property type="entry name" value="HTH_LYTTR"/>
    <property type="match status" value="1"/>
</dbReference>
<dbReference type="EMBL" id="MSCH01000003">
    <property type="protein sequence ID" value="PQJ54675.1"/>
    <property type="molecule type" value="Genomic_DNA"/>
</dbReference>
<proteinExistence type="predicted"/>
<reference evidence="5 6" key="1">
    <citation type="submission" date="2016-12" db="EMBL/GenBank/DDBJ databases">
        <title>Diversity of luminous bacteria.</title>
        <authorList>
            <person name="Yoshizawa S."/>
            <person name="Kogure K."/>
        </authorList>
    </citation>
    <scope>NUCLEOTIDE SEQUENCE [LARGE SCALE GENOMIC DNA]</scope>
    <source>
        <strain evidence="5 6">SA4-48</strain>
    </source>
</reference>
<keyword evidence="5" id="KW-0238">DNA-binding</keyword>
<name>A0A2S7UY90_9GAMM</name>
<dbReference type="Pfam" id="PF04397">
    <property type="entry name" value="LytTR"/>
    <property type="match status" value="1"/>
</dbReference>
<dbReference type="Gene3D" id="2.40.50.1020">
    <property type="entry name" value="LytTr DNA-binding domain"/>
    <property type="match status" value="1"/>
</dbReference>
<dbReference type="InterPro" id="IPR046947">
    <property type="entry name" value="LytR-like"/>
</dbReference>
<protein>
    <submittedName>
        <fullName evidence="5">DNA-binding response regulator</fullName>
    </submittedName>
</protein>
<dbReference type="PANTHER" id="PTHR37299:SF1">
    <property type="entry name" value="STAGE 0 SPORULATION PROTEIN A HOMOLOG"/>
    <property type="match status" value="1"/>
</dbReference>
<dbReference type="SMART" id="SM00850">
    <property type="entry name" value="LytTR"/>
    <property type="match status" value="1"/>
</dbReference>
<sequence>MIEINTDNKIRTIIVDDEPLARKGLAIRLADFADIEIIAQCHNGASALETIKQEKPKLVFLDIQMPGMTGFDVMKELHSDVAPEDWPIVVFVTAYDQYALKAFEVHALDYLLKPVDNARLQDCITKVRNQINSDSQTDSQTKLVNMVAQLIGSDSETILQNLADGEFQSVKEYSNYVAVKDVGETTRIPVKEVVWVDAAGDYMCVHCSDGETHILRKTMKQLEQELDPARFIRVHRSVIVNSTEVSKVLTLTSGEYVIQLTNKHEIRVSRSYRDKVRAALL</sequence>
<dbReference type="Pfam" id="PF00072">
    <property type="entry name" value="Response_reg"/>
    <property type="match status" value="1"/>
</dbReference>
<feature type="domain" description="Response regulatory" evidence="3">
    <location>
        <begin position="11"/>
        <end position="128"/>
    </location>
</feature>
<dbReference type="Gene3D" id="3.40.50.2300">
    <property type="match status" value="1"/>
</dbReference>